<dbReference type="PANTHER" id="PTHR34220">
    <property type="entry name" value="SENSOR HISTIDINE KINASE YPDA"/>
    <property type="match status" value="1"/>
</dbReference>
<keyword evidence="3" id="KW-0418">Kinase</keyword>
<keyword evidence="1" id="KW-1133">Transmembrane helix</keyword>
<dbReference type="GO" id="GO:0000155">
    <property type="term" value="F:phosphorelay sensor kinase activity"/>
    <property type="evidence" value="ECO:0007669"/>
    <property type="project" value="InterPro"/>
</dbReference>
<feature type="transmembrane region" description="Helical" evidence="1">
    <location>
        <begin position="14"/>
        <end position="35"/>
    </location>
</feature>
<dbReference type="InterPro" id="IPR005467">
    <property type="entry name" value="His_kinase_dom"/>
</dbReference>
<dbReference type="Pfam" id="PF06580">
    <property type="entry name" value="His_kinase"/>
    <property type="match status" value="1"/>
</dbReference>
<sequence>MPFFSLGKLLRFNLYYWSAILILGLLSSLHAAVLYNKPFDWRHLPMMLAGDLVAMLLTAALVVWTYRRLVQQAFSNWQLLSGVAVVAALYIPAENALWMLLWDGEIADIRKLVGNLDTSVLAFFVWTACYLTVLLYQQQLQRLAQTSALSQKIQQLELQALSHQLNPHFTFNALNSVCALLEAQRYDDAETMSEQLATFLRYSLSKSPDSLVQLADELAAINAYLQLQKTRFGDKLKVNWQIDDSLKQQRIPPLLLQPLVENAIKYAVATRKQGATITIGGAREHNNLHLTISDDGPGSQLAAHNSGAGVGLNNIRNRLLQHFGDSARLDIGASPQGFKVNISLPWQTA</sequence>
<dbReference type="Gene3D" id="3.30.565.10">
    <property type="entry name" value="Histidine kinase-like ATPase, C-terminal domain"/>
    <property type="match status" value="1"/>
</dbReference>
<evidence type="ECO:0000259" key="2">
    <source>
        <dbReference type="PROSITE" id="PS50109"/>
    </source>
</evidence>
<dbReference type="PROSITE" id="PS50109">
    <property type="entry name" value="HIS_KIN"/>
    <property type="match status" value="1"/>
</dbReference>
<proteinExistence type="predicted"/>
<dbReference type="PANTHER" id="PTHR34220:SF7">
    <property type="entry name" value="SENSOR HISTIDINE KINASE YPDA"/>
    <property type="match status" value="1"/>
</dbReference>
<dbReference type="InterPro" id="IPR003594">
    <property type="entry name" value="HATPase_dom"/>
</dbReference>
<feature type="transmembrane region" description="Helical" evidence="1">
    <location>
        <begin position="47"/>
        <end position="67"/>
    </location>
</feature>
<keyword evidence="1" id="KW-0472">Membrane</keyword>
<dbReference type="AlphaFoldDB" id="A0A1H6N4D8"/>
<dbReference type="InterPro" id="IPR036890">
    <property type="entry name" value="HATPase_C_sf"/>
</dbReference>
<name>A0A1H6N4D8_9GAMM</name>
<evidence type="ECO:0000313" key="3">
    <source>
        <dbReference type="EMBL" id="SEI07036.1"/>
    </source>
</evidence>
<protein>
    <submittedName>
        <fullName evidence="3">Histidine kinase-, DNA gyrase B-, and HSP90-like ATPase</fullName>
    </submittedName>
</protein>
<dbReference type="OrthoDB" id="2514702at2"/>
<dbReference type="STRING" id="173990.SAMN05660691_03337"/>
<feature type="transmembrane region" description="Helical" evidence="1">
    <location>
        <begin position="79"/>
        <end position="101"/>
    </location>
</feature>
<reference evidence="4" key="1">
    <citation type="submission" date="2016-10" db="EMBL/GenBank/DDBJ databases">
        <authorList>
            <person name="Varghese N."/>
            <person name="Submissions S."/>
        </authorList>
    </citation>
    <scope>NUCLEOTIDE SEQUENCE [LARGE SCALE GENOMIC DNA]</scope>
    <source>
        <strain evidence="4">DSM 17616</strain>
    </source>
</reference>
<dbReference type="EMBL" id="FNXF01000015">
    <property type="protein sequence ID" value="SEI07036.1"/>
    <property type="molecule type" value="Genomic_DNA"/>
</dbReference>
<dbReference type="GO" id="GO:0016020">
    <property type="term" value="C:membrane"/>
    <property type="evidence" value="ECO:0007669"/>
    <property type="project" value="InterPro"/>
</dbReference>
<feature type="transmembrane region" description="Helical" evidence="1">
    <location>
        <begin position="113"/>
        <end position="136"/>
    </location>
</feature>
<evidence type="ECO:0000313" key="4">
    <source>
        <dbReference type="Proteomes" id="UP000199371"/>
    </source>
</evidence>
<feature type="domain" description="Histidine kinase" evidence="2">
    <location>
        <begin position="255"/>
        <end position="348"/>
    </location>
</feature>
<gene>
    <name evidence="3" type="ORF">SAMN05660691_03337</name>
</gene>
<keyword evidence="4" id="KW-1185">Reference proteome</keyword>
<accession>A0A1H6N4D8</accession>
<dbReference type="InterPro" id="IPR010559">
    <property type="entry name" value="Sig_transdc_His_kin_internal"/>
</dbReference>
<dbReference type="SUPFAM" id="SSF55874">
    <property type="entry name" value="ATPase domain of HSP90 chaperone/DNA topoisomerase II/histidine kinase"/>
    <property type="match status" value="1"/>
</dbReference>
<dbReference type="Proteomes" id="UP000199371">
    <property type="component" value="Unassembled WGS sequence"/>
</dbReference>
<evidence type="ECO:0000256" key="1">
    <source>
        <dbReference type="SAM" id="Phobius"/>
    </source>
</evidence>
<dbReference type="Pfam" id="PF02518">
    <property type="entry name" value="HATPase_c"/>
    <property type="match status" value="1"/>
</dbReference>
<keyword evidence="1" id="KW-0812">Transmembrane</keyword>
<dbReference type="InterPro" id="IPR050640">
    <property type="entry name" value="Bact_2-comp_sensor_kinase"/>
</dbReference>
<keyword evidence="3" id="KW-0808">Transferase</keyword>
<organism evidence="3 4">
    <name type="scientific">Rheinheimera pacifica</name>
    <dbReference type="NCBI Taxonomy" id="173990"/>
    <lineage>
        <taxon>Bacteria</taxon>
        <taxon>Pseudomonadati</taxon>
        <taxon>Pseudomonadota</taxon>
        <taxon>Gammaproteobacteria</taxon>
        <taxon>Chromatiales</taxon>
        <taxon>Chromatiaceae</taxon>
        <taxon>Rheinheimera</taxon>
    </lineage>
</organism>